<keyword evidence="2" id="KW-0285">Flavoprotein</keyword>
<feature type="domain" description="NADPH-dependent FMN reductase-like" evidence="5">
    <location>
        <begin position="1"/>
        <end position="138"/>
    </location>
</feature>
<evidence type="ECO:0000256" key="1">
    <source>
        <dbReference type="ARBA" id="ARBA00005990"/>
    </source>
</evidence>
<evidence type="ECO:0000256" key="3">
    <source>
        <dbReference type="ARBA" id="ARBA00022643"/>
    </source>
</evidence>
<gene>
    <name evidence="6" type="ORF">FIL70_25170</name>
</gene>
<protein>
    <submittedName>
        <fullName evidence="6">NADPH-dependent oxidoreductase</fullName>
    </submittedName>
</protein>
<evidence type="ECO:0000313" key="7">
    <source>
        <dbReference type="Proteomes" id="UP000311469"/>
    </source>
</evidence>
<name>A0A5B8CP30_SPHSA</name>
<proteinExistence type="inferred from homology"/>
<keyword evidence="4" id="KW-0560">Oxidoreductase</keyword>
<evidence type="ECO:0000256" key="2">
    <source>
        <dbReference type="ARBA" id="ARBA00022630"/>
    </source>
</evidence>
<dbReference type="KEGG" id="sufl:FIL70_25170"/>
<dbReference type="Gene3D" id="3.40.50.360">
    <property type="match status" value="1"/>
</dbReference>
<dbReference type="AlphaFoldDB" id="A0A5B8CP30"/>
<keyword evidence="3" id="KW-0288">FMN</keyword>
<dbReference type="InterPro" id="IPR029039">
    <property type="entry name" value="Flavoprotein-like_sf"/>
</dbReference>
<evidence type="ECO:0000313" key="6">
    <source>
        <dbReference type="EMBL" id="QDC40428.1"/>
    </source>
</evidence>
<dbReference type="PANTHER" id="PTHR43408">
    <property type="entry name" value="FMN REDUCTASE (NADPH)"/>
    <property type="match status" value="1"/>
</dbReference>
<organism evidence="6 7">
    <name type="scientific">Sphingobium fuliginis ATCC 27551</name>
    <dbReference type="NCBI Taxonomy" id="1208342"/>
    <lineage>
        <taxon>Bacteria</taxon>
        <taxon>Pseudomonadati</taxon>
        <taxon>Pseudomonadota</taxon>
        <taxon>Alphaproteobacteria</taxon>
        <taxon>Sphingomonadales</taxon>
        <taxon>Sphingomonadaceae</taxon>
        <taxon>Sphingobium</taxon>
    </lineage>
</organism>
<dbReference type="GO" id="GO:0016491">
    <property type="term" value="F:oxidoreductase activity"/>
    <property type="evidence" value="ECO:0007669"/>
    <property type="project" value="UniProtKB-KW"/>
</dbReference>
<evidence type="ECO:0000259" key="5">
    <source>
        <dbReference type="Pfam" id="PF03358"/>
    </source>
</evidence>
<geneLocation type="plasmid" evidence="7">
    <name>psf2</name>
</geneLocation>
<evidence type="ECO:0000256" key="4">
    <source>
        <dbReference type="ARBA" id="ARBA00023002"/>
    </source>
</evidence>
<reference evidence="6 7" key="1">
    <citation type="submission" date="2019-06" db="EMBL/GenBank/DDBJ databases">
        <title>Genome organization and adaptive potential of archetypical organophosphate degarding Sphingobium fuliginis ATCC 27551.</title>
        <authorList>
            <person name="Sarwar A."/>
            <person name="Parthasarathy S."/>
            <person name="Singh C."/>
            <person name="Siddavattam D."/>
        </authorList>
    </citation>
    <scope>NUCLEOTIDE SEQUENCE [LARGE SCALE GENOMIC DNA]</scope>
    <source>
        <strain evidence="6 7">ATCC 27551</strain>
        <plasmid evidence="7">psf2</plasmid>
    </source>
</reference>
<comment type="similarity">
    <text evidence="1">Belongs to the SsuE family.</text>
</comment>
<keyword evidence="6" id="KW-0614">Plasmid</keyword>
<dbReference type="Pfam" id="PF03358">
    <property type="entry name" value="FMN_red"/>
    <property type="match status" value="1"/>
</dbReference>
<dbReference type="EMBL" id="CP041019">
    <property type="protein sequence ID" value="QDC40428.1"/>
    <property type="molecule type" value="Genomic_DNA"/>
</dbReference>
<dbReference type="PANTHER" id="PTHR43408:SF2">
    <property type="entry name" value="FMN REDUCTASE (NADPH)"/>
    <property type="match status" value="1"/>
</dbReference>
<accession>A0A5B8CP30</accession>
<dbReference type="SUPFAM" id="SSF52218">
    <property type="entry name" value="Flavoproteins"/>
    <property type="match status" value="1"/>
</dbReference>
<dbReference type="InterPro" id="IPR051814">
    <property type="entry name" value="NAD(P)H-dep_FMN_reductase"/>
</dbReference>
<dbReference type="InterPro" id="IPR005025">
    <property type="entry name" value="FMN_Rdtase-like_dom"/>
</dbReference>
<sequence>MTISIVVGNPKPRSRTLVVAETLVNKIIGDGKHQVQTIDLVDVADHIMSWPNETVQALNRQVAASDLAIFASPTYKASYTGLLKAFLDRYPEDGLKGVVALPLFTGGSLAHSMGPNMTLAPLLTELGAVVPGKGSFFVMDKMDQIEATVGAFADTYISNMRSIAKVVSAVG</sequence>
<dbReference type="Proteomes" id="UP000311469">
    <property type="component" value="Plasmid pSF2"/>
</dbReference>